<keyword evidence="2" id="KW-1185">Reference proteome</keyword>
<reference evidence="1 2" key="1">
    <citation type="journal article" date="2016" name="Mol. Biol. Evol.">
        <title>Comparative Genomics of Early-Diverging Mushroom-Forming Fungi Provides Insights into the Origins of Lignocellulose Decay Capabilities.</title>
        <authorList>
            <person name="Nagy L.G."/>
            <person name="Riley R."/>
            <person name="Tritt A."/>
            <person name="Adam C."/>
            <person name="Daum C."/>
            <person name="Floudas D."/>
            <person name="Sun H."/>
            <person name="Yadav J.S."/>
            <person name="Pangilinan J."/>
            <person name="Larsson K.H."/>
            <person name="Matsuura K."/>
            <person name="Barry K."/>
            <person name="Labutti K."/>
            <person name="Kuo R."/>
            <person name="Ohm R.A."/>
            <person name="Bhattacharya S.S."/>
            <person name="Shirouzu T."/>
            <person name="Yoshinaga Y."/>
            <person name="Martin F.M."/>
            <person name="Grigoriev I.V."/>
            <person name="Hibbett D.S."/>
        </authorList>
    </citation>
    <scope>NUCLEOTIDE SEQUENCE [LARGE SCALE GENOMIC DNA]</scope>
    <source>
        <strain evidence="1 2">L-15889</strain>
    </source>
</reference>
<proteinExistence type="predicted"/>
<dbReference type="Proteomes" id="UP000076727">
    <property type="component" value="Unassembled WGS sequence"/>
</dbReference>
<organism evidence="1 2">
    <name type="scientific">Daedalea quercina L-15889</name>
    <dbReference type="NCBI Taxonomy" id="1314783"/>
    <lineage>
        <taxon>Eukaryota</taxon>
        <taxon>Fungi</taxon>
        <taxon>Dikarya</taxon>
        <taxon>Basidiomycota</taxon>
        <taxon>Agaricomycotina</taxon>
        <taxon>Agaricomycetes</taxon>
        <taxon>Polyporales</taxon>
        <taxon>Fomitopsis</taxon>
    </lineage>
</organism>
<evidence type="ECO:0000313" key="2">
    <source>
        <dbReference type="Proteomes" id="UP000076727"/>
    </source>
</evidence>
<sequence length="338" mass="37114">MAHCTDSHRNKYPSLRDWEKPREESCSTRFQAAPGGWGEHVAAGQPLCSPLRSLSSSLRLAVLGSECMPPTRIDFARTASSLYRPIAAVQRHGHMIPCLPAARLVPACLSRRPHCIREFQHLLSVLPPAHLSGTLTSGAAADACLRLGNSNHLPQRSIHFDLGSGCCDSSTWTAVSLARTEDCSPIRSSCQSYTQVLVCSQSKPDANVLLYRCRYRLSFAHTIVRRRDNVIRSTISRESRDESLISVELPAGKRLVLRLRRIVEADGPGGSNPRCLGGGGICGDHTLKTTDQVACGHEAISCQWTLREPQCIRVPTSACKIQPRHKGRVCRHDPSFPT</sequence>
<name>A0A165RN81_9APHY</name>
<dbReference type="AlphaFoldDB" id="A0A165RN81"/>
<protein>
    <submittedName>
        <fullName evidence="1">Uncharacterized protein</fullName>
    </submittedName>
</protein>
<evidence type="ECO:0000313" key="1">
    <source>
        <dbReference type="EMBL" id="KZT70970.1"/>
    </source>
</evidence>
<gene>
    <name evidence="1" type="ORF">DAEQUDRAFT_154705</name>
</gene>
<dbReference type="EMBL" id="KV429048">
    <property type="protein sequence ID" value="KZT70970.1"/>
    <property type="molecule type" value="Genomic_DNA"/>
</dbReference>
<accession>A0A165RN81</accession>